<feature type="compositionally biased region" description="Basic residues" evidence="1">
    <location>
        <begin position="171"/>
        <end position="184"/>
    </location>
</feature>
<feature type="region of interest" description="Disordered" evidence="1">
    <location>
        <begin position="146"/>
        <end position="188"/>
    </location>
</feature>
<comment type="caution">
    <text evidence="2">The sequence shown here is derived from an EMBL/GenBank/DDBJ whole genome shotgun (WGS) entry which is preliminary data.</text>
</comment>
<reference evidence="2 3" key="1">
    <citation type="submission" date="2022-09" db="EMBL/GenBank/DDBJ databases">
        <authorList>
            <person name="Palmer J.M."/>
        </authorList>
    </citation>
    <scope>NUCLEOTIDE SEQUENCE [LARGE SCALE GENOMIC DNA]</scope>
    <source>
        <strain evidence="2 3">DSM 7382</strain>
    </source>
</reference>
<dbReference type="AlphaFoldDB" id="A0AAW0G783"/>
<keyword evidence="3" id="KW-1185">Reference proteome</keyword>
<organism evidence="2 3">
    <name type="scientific">Cerrena zonata</name>
    <dbReference type="NCBI Taxonomy" id="2478898"/>
    <lineage>
        <taxon>Eukaryota</taxon>
        <taxon>Fungi</taxon>
        <taxon>Dikarya</taxon>
        <taxon>Basidiomycota</taxon>
        <taxon>Agaricomycotina</taxon>
        <taxon>Agaricomycetes</taxon>
        <taxon>Polyporales</taxon>
        <taxon>Cerrenaceae</taxon>
        <taxon>Cerrena</taxon>
    </lineage>
</organism>
<evidence type="ECO:0000256" key="1">
    <source>
        <dbReference type="SAM" id="MobiDB-lite"/>
    </source>
</evidence>
<protein>
    <submittedName>
        <fullName evidence="2">Uncharacterized protein</fullName>
    </submittedName>
</protein>
<gene>
    <name evidence="2" type="ORF">QCA50_007101</name>
</gene>
<sequence length="399" mass="45443">MSFQTPPIPLSSLGREVGSLDPTQSSRLLSLPESRLVLASYHPRAGAASDTSNLESEILEYSSSRIVVELQPDGGAIWRPIPLAQNSTRIEDEGVWPRLISYCGSLVTFSLEQWEFYKLDPAYNCAINPESIPTITANLGFATGPEVDRSNQNMDGDGDIQPIFDESLLPQRKRLQNTPKKRPGTGRLSHAFGRNNVYWPYPKRANAKECMSYSTYNPQTNTTSFADDPEYEIMRTVEWTSQRSLAEPESEAQPNWVTERLRSREIMRESWSRAPWNNTLAIERVEKLLSSQATLGDSMDDLKIPWPVLGRPLSYLIQDITPIWIQAFFDAVRQDPRYWGTEAVTELIKKCILCFHDDKLINRLRAVDLEVDRELVREATKVVFLELQNQLAFQRSLDS</sequence>
<dbReference type="EMBL" id="JASBNA010000008">
    <property type="protein sequence ID" value="KAK7689310.1"/>
    <property type="molecule type" value="Genomic_DNA"/>
</dbReference>
<evidence type="ECO:0000313" key="2">
    <source>
        <dbReference type="EMBL" id="KAK7689310.1"/>
    </source>
</evidence>
<accession>A0AAW0G783</accession>
<evidence type="ECO:0000313" key="3">
    <source>
        <dbReference type="Proteomes" id="UP001385951"/>
    </source>
</evidence>
<proteinExistence type="predicted"/>
<dbReference type="Proteomes" id="UP001385951">
    <property type="component" value="Unassembled WGS sequence"/>
</dbReference>
<name>A0AAW0G783_9APHY</name>